<feature type="region of interest" description="Disordered" evidence="1">
    <location>
        <begin position="139"/>
        <end position="167"/>
    </location>
</feature>
<dbReference type="AlphaFoldDB" id="A0A1I8F7A9"/>
<keyword evidence="2" id="KW-1185">Reference proteome</keyword>
<feature type="region of interest" description="Disordered" evidence="1">
    <location>
        <begin position="206"/>
        <end position="229"/>
    </location>
</feature>
<proteinExistence type="predicted"/>
<evidence type="ECO:0000313" key="3">
    <source>
        <dbReference type="WBParaSite" id="maker-unitig_23254-snap-gene-0.2-mRNA-1"/>
    </source>
</evidence>
<dbReference type="Proteomes" id="UP000095280">
    <property type="component" value="Unplaced"/>
</dbReference>
<dbReference type="WBParaSite" id="maker-unitig_23254-snap-gene-0.2-mRNA-1">
    <property type="protein sequence ID" value="maker-unitig_23254-snap-gene-0.2-mRNA-1"/>
    <property type="gene ID" value="maker-unitig_23254-snap-gene-0.2"/>
</dbReference>
<evidence type="ECO:0000313" key="2">
    <source>
        <dbReference type="Proteomes" id="UP000095280"/>
    </source>
</evidence>
<feature type="region of interest" description="Disordered" evidence="1">
    <location>
        <begin position="244"/>
        <end position="286"/>
    </location>
</feature>
<reference evidence="3" key="1">
    <citation type="submission" date="2016-11" db="UniProtKB">
        <authorList>
            <consortium name="WormBaseParasite"/>
        </authorList>
    </citation>
    <scope>IDENTIFICATION</scope>
</reference>
<accession>A0A1I8F7A9</accession>
<organism evidence="2 3">
    <name type="scientific">Macrostomum lignano</name>
    <dbReference type="NCBI Taxonomy" id="282301"/>
    <lineage>
        <taxon>Eukaryota</taxon>
        <taxon>Metazoa</taxon>
        <taxon>Spiralia</taxon>
        <taxon>Lophotrochozoa</taxon>
        <taxon>Platyhelminthes</taxon>
        <taxon>Rhabditophora</taxon>
        <taxon>Macrostomorpha</taxon>
        <taxon>Macrostomida</taxon>
        <taxon>Macrostomidae</taxon>
        <taxon>Macrostomum</taxon>
    </lineage>
</organism>
<name>A0A1I8F7A9_9PLAT</name>
<evidence type="ECO:0000256" key="1">
    <source>
        <dbReference type="SAM" id="MobiDB-lite"/>
    </source>
</evidence>
<sequence length="379" mass="40363">CVGCSIPPFLPPPLLPTPIPATCQFPTEVSALLDRNVKRLWRSGRATQRPEHAKLRRELSLRSRASAGNNCSLQSAIRCLSRNGAPLANFCCASSRRPVGELELPGEQLDGKPEKEPARRLLQAAAPKCVDLARRAPTHETPAGLSASSMPTGPANPAPEPDRPLLPQLPARDLLEELIGDVGPDLLPQTRLASWPPERVLHLSAGWSHGQPGAAGAAGDDAGGCEKAGPDRLLLQLDTGRASVTSLTKTPIHSPIARPGKSGPRPSPPPAGSFASQAADSQPPTAVPFRLTPNLCELISPLGIRGPLQAAIIASARCLVLPKYQLAAYLRCVLRDEVILTYRQANGGACPRPTPSPSQSGRPCRPFWPAYRRWPHSRG</sequence>
<protein>
    <submittedName>
        <fullName evidence="3">Rho-GAP domain-containing protein</fullName>
    </submittedName>
</protein>